<dbReference type="InterPro" id="IPR029063">
    <property type="entry name" value="SAM-dependent_MTases_sf"/>
</dbReference>
<dbReference type="PANTHER" id="PTHR14911:SF13">
    <property type="entry name" value="TRNA (GUANINE(6)-N2)-METHYLTRANSFERASE THUMP3"/>
    <property type="match status" value="1"/>
</dbReference>
<proteinExistence type="predicted"/>
<evidence type="ECO:0000259" key="1">
    <source>
        <dbReference type="Pfam" id="PF01170"/>
    </source>
</evidence>
<organism evidence="2 3">
    <name type="scientific">Paenibacillus amylolyticus</name>
    <dbReference type="NCBI Taxonomy" id="1451"/>
    <lineage>
        <taxon>Bacteria</taxon>
        <taxon>Bacillati</taxon>
        <taxon>Bacillota</taxon>
        <taxon>Bacilli</taxon>
        <taxon>Bacillales</taxon>
        <taxon>Paenibacillaceae</taxon>
        <taxon>Paenibacillus</taxon>
    </lineage>
</organism>
<dbReference type="SUPFAM" id="SSF53335">
    <property type="entry name" value="S-adenosyl-L-methionine-dependent methyltransferases"/>
    <property type="match status" value="1"/>
</dbReference>
<protein>
    <submittedName>
        <fullName evidence="2">tRNA G10 N-methylase Trm11</fullName>
    </submittedName>
</protein>
<comment type="caution">
    <text evidence="2">The sequence shown here is derived from an EMBL/GenBank/DDBJ whole genome shotgun (WGS) entry which is preliminary data.</text>
</comment>
<evidence type="ECO:0000313" key="3">
    <source>
        <dbReference type="Proteomes" id="UP001254832"/>
    </source>
</evidence>
<dbReference type="GO" id="GO:0016423">
    <property type="term" value="F:tRNA (guanine) methyltransferase activity"/>
    <property type="evidence" value="ECO:0007669"/>
    <property type="project" value="TreeGrafter"/>
</dbReference>
<gene>
    <name evidence="2" type="ORF">J2W91_002462</name>
</gene>
<accession>A0AAP5H2B5</accession>
<dbReference type="InterPro" id="IPR000241">
    <property type="entry name" value="RlmKL-like_Mtase"/>
</dbReference>
<dbReference type="Proteomes" id="UP001254832">
    <property type="component" value="Unassembled WGS sequence"/>
</dbReference>
<dbReference type="Gene3D" id="3.40.50.150">
    <property type="entry name" value="Vaccinia Virus protein VP39"/>
    <property type="match status" value="1"/>
</dbReference>
<dbReference type="CDD" id="cd02440">
    <property type="entry name" value="AdoMet_MTases"/>
    <property type="match status" value="1"/>
</dbReference>
<dbReference type="EMBL" id="JAVDTR010000006">
    <property type="protein sequence ID" value="MDR6724000.1"/>
    <property type="molecule type" value="Genomic_DNA"/>
</dbReference>
<evidence type="ECO:0000313" key="2">
    <source>
        <dbReference type="EMBL" id="MDR6724000.1"/>
    </source>
</evidence>
<dbReference type="AlphaFoldDB" id="A0AAP5H2B5"/>
<sequence>MATVLNESNRKFSAKGSYLYTFACHENERELCMLELEVLLRHASEIHSISGAYVRSAINIPPGRSPFIRGRLEVSAEVDSISELLPFASEIELLPEETFKVVCLKEGDDTPDYESARKLERQVGMCIQGKAQMKEPKVTFGLIHAGGKWILGRWTEADRSWQNRRNKPQNYSTGFGVTLARSLVNIAVPEIQGHRLLDPCCGMGTVVIEAMSMGIEARGNDLNPLAVQGARVNLPAYGYDAACITLGDMNDLQGKYDAAVLDMPYNLCSVLPDDEQRAMLTSLRRLTGRAVVVSTEWVENHLLSAGWKVTNYCKVSKGTFIRHIWLCT</sequence>
<feature type="domain" description="Ribosomal RNA large subunit methyltransferase K/L-like methyltransferase" evidence="1">
    <location>
        <begin position="164"/>
        <end position="265"/>
    </location>
</feature>
<name>A0AAP5H2B5_PAEAM</name>
<dbReference type="Pfam" id="PF01170">
    <property type="entry name" value="UPF0020"/>
    <property type="match status" value="1"/>
</dbReference>
<dbReference type="GO" id="GO:0030488">
    <property type="term" value="P:tRNA methylation"/>
    <property type="evidence" value="ECO:0007669"/>
    <property type="project" value="TreeGrafter"/>
</dbReference>
<dbReference type="PANTHER" id="PTHR14911">
    <property type="entry name" value="THUMP DOMAIN-CONTAINING"/>
    <property type="match status" value="1"/>
</dbReference>
<reference evidence="2" key="1">
    <citation type="submission" date="2023-07" db="EMBL/GenBank/DDBJ databases">
        <title>Sorghum-associated microbial communities from plants grown in Nebraska, USA.</title>
        <authorList>
            <person name="Schachtman D."/>
        </authorList>
    </citation>
    <scope>NUCLEOTIDE SEQUENCE</scope>
    <source>
        <strain evidence="2">BE80</strain>
    </source>
</reference>